<dbReference type="SUPFAM" id="SSF57424">
    <property type="entry name" value="LDL receptor-like module"/>
    <property type="match status" value="3"/>
</dbReference>
<reference evidence="11 12" key="1">
    <citation type="journal article" date="2023" name="Arcadia Sci">
        <title>De novo assembly of a long-read Amblyomma americanum tick genome.</title>
        <authorList>
            <person name="Chou S."/>
            <person name="Poskanzer K.E."/>
            <person name="Rollins M."/>
            <person name="Thuy-Boun P.S."/>
        </authorList>
    </citation>
    <scope>NUCLEOTIDE SEQUENCE [LARGE SCALE GENOMIC DNA]</scope>
    <source>
        <strain evidence="11">F_SG_1</strain>
        <tissue evidence="11">Salivary glands</tissue>
    </source>
</reference>
<dbReference type="CDD" id="cd00112">
    <property type="entry name" value="LDLa"/>
    <property type="match status" value="3"/>
</dbReference>
<comment type="caution">
    <text evidence="8">Lacks conserved residue(s) required for the propagation of feature annotation.</text>
</comment>
<dbReference type="InterPro" id="IPR050685">
    <property type="entry name" value="LDLR"/>
</dbReference>
<dbReference type="InterPro" id="IPR013320">
    <property type="entry name" value="ConA-like_dom_sf"/>
</dbReference>
<evidence type="ECO:0000256" key="2">
    <source>
        <dbReference type="ARBA" id="ARBA00004308"/>
    </source>
</evidence>
<sequence length="436" mass="46806">KLLLLRSDSTKTAATVIGHTLDNKETCSISFFYIIQGRANSQLKLVIRTAKDGSWKTKWQKSKPTEFFHFIQAIVDFSEETPYQVAFIGEHRLPGKQGYIAIDDVSFRDSCKIYYDKLPLAPVPTSPSSLCGEKEFECSGSRQCIPLSKVCDFKEDCSNGADESTCATAVPATSASAWPTTRSFTPGAEVTSTAELPLAPVPTSPSSLCGEKEFECSGSRQCIPLSKVCDFKEDCSNGADESTCATAVPATSASAWPTTRSFTPGAEVTSTAELPLAPVPTSPSSLCGEKEFECSGSRQCIPLSKVCDFKEDCSNGADESTCATAEPATSASAWPTTRSFTPGAEVTSTAERSSTLFVATITVVVFVAVFLAVMLTDVFVRRRRVAKDSAAFFSNPSYDTSTEDTTIPTIMQWNGIQLKQGSSTDGQDLVKNTGEL</sequence>
<dbReference type="SMART" id="SM00192">
    <property type="entry name" value="LDLa"/>
    <property type="match status" value="3"/>
</dbReference>
<evidence type="ECO:0000256" key="1">
    <source>
        <dbReference type="ARBA" id="ARBA00004167"/>
    </source>
</evidence>
<comment type="subcellular location">
    <subcellularLocation>
        <location evidence="2">Endomembrane system</location>
    </subcellularLocation>
    <subcellularLocation>
        <location evidence="1">Membrane</location>
        <topology evidence="1">Single-pass membrane protein</topology>
    </subcellularLocation>
</comment>
<evidence type="ECO:0000256" key="8">
    <source>
        <dbReference type="PROSITE-ProRule" id="PRU00124"/>
    </source>
</evidence>
<keyword evidence="7 8" id="KW-1015">Disulfide bond</keyword>
<protein>
    <recommendedName>
        <fullName evidence="10">MAM domain-containing protein</fullName>
    </recommendedName>
</protein>
<feature type="disulfide bond" evidence="8">
    <location>
        <begin position="307"/>
        <end position="322"/>
    </location>
</feature>
<dbReference type="Pfam" id="PF00057">
    <property type="entry name" value="Ldl_recept_a"/>
    <property type="match status" value="3"/>
</dbReference>
<dbReference type="PANTHER" id="PTHR24270">
    <property type="entry name" value="LOW-DENSITY LIPOPROTEIN RECEPTOR-RELATED"/>
    <property type="match status" value="1"/>
</dbReference>
<accession>A0AAQ4FHA5</accession>
<organism evidence="11 12">
    <name type="scientific">Amblyomma americanum</name>
    <name type="common">Lone star tick</name>
    <dbReference type="NCBI Taxonomy" id="6943"/>
    <lineage>
        <taxon>Eukaryota</taxon>
        <taxon>Metazoa</taxon>
        <taxon>Ecdysozoa</taxon>
        <taxon>Arthropoda</taxon>
        <taxon>Chelicerata</taxon>
        <taxon>Arachnida</taxon>
        <taxon>Acari</taxon>
        <taxon>Parasitiformes</taxon>
        <taxon>Ixodida</taxon>
        <taxon>Ixodoidea</taxon>
        <taxon>Ixodidae</taxon>
        <taxon>Amblyomminae</taxon>
        <taxon>Amblyomma</taxon>
    </lineage>
</organism>
<dbReference type="PROSITE" id="PS50060">
    <property type="entry name" value="MAM_2"/>
    <property type="match status" value="1"/>
</dbReference>
<evidence type="ECO:0000256" key="3">
    <source>
        <dbReference type="ARBA" id="ARBA00022692"/>
    </source>
</evidence>
<keyword evidence="6 9" id="KW-0472">Membrane</keyword>
<dbReference type="InterPro" id="IPR000998">
    <property type="entry name" value="MAM_dom"/>
</dbReference>
<keyword evidence="3 9" id="KW-0812">Transmembrane</keyword>
<dbReference type="AlphaFoldDB" id="A0AAQ4FHA5"/>
<dbReference type="Pfam" id="PF00629">
    <property type="entry name" value="MAM"/>
    <property type="match status" value="1"/>
</dbReference>
<comment type="caution">
    <text evidence="11">The sequence shown here is derived from an EMBL/GenBank/DDBJ whole genome shotgun (WGS) entry which is preliminary data.</text>
</comment>
<proteinExistence type="predicted"/>
<dbReference type="PANTHER" id="PTHR24270:SF61">
    <property type="entry name" value="EGF-LIKE DOMAIN-CONTAINING PROTEIN"/>
    <property type="match status" value="1"/>
</dbReference>
<dbReference type="PROSITE" id="PS01209">
    <property type="entry name" value="LDLRA_1"/>
    <property type="match status" value="3"/>
</dbReference>
<dbReference type="GO" id="GO:0016192">
    <property type="term" value="P:vesicle-mediated transport"/>
    <property type="evidence" value="ECO:0007669"/>
    <property type="project" value="UniProtKB-ARBA"/>
</dbReference>
<evidence type="ECO:0000313" key="12">
    <source>
        <dbReference type="Proteomes" id="UP001321473"/>
    </source>
</evidence>
<keyword evidence="4" id="KW-0677">Repeat</keyword>
<feature type="disulfide bond" evidence="8">
    <location>
        <begin position="151"/>
        <end position="166"/>
    </location>
</feature>
<evidence type="ECO:0000256" key="5">
    <source>
        <dbReference type="ARBA" id="ARBA00022989"/>
    </source>
</evidence>
<dbReference type="InterPro" id="IPR002172">
    <property type="entry name" value="LDrepeatLR_classA_rpt"/>
</dbReference>
<dbReference type="SUPFAM" id="SSF49899">
    <property type="entry name" value="Concanavalin A-like lectins/glucanases"/>
    <property type="match status" value="1"/>
</dbReference>
<evidence type="ECO:0000313" key="11">
    <source>
        <dbReference type="EMBL" id="KAK8786163.1"/>
    </source>
</evidence>
<dbReference type="Gene3D" id="2.60.120.200">
    <property type="match status" value="1"/>
</dbReference>
<evidence type="ECO:0000256" key="7">
    <source>
        <dbReference type="ARBA" id="ARBA00023157"/>
    </source>
</evidence>
<feature type="disulfide bond" evidence="8">
    <location>
        <begin position="229"/>
        <end position="244"/>
    </location>
</feature>
<evidence type="ECO:0000256" key="6">
    <source>
        <dbReference type="ARBA" id="ARBA00023136"/>
    </source>
</evidence>
<dbReference type="InterPro" id="IPR023415">
    <property type="entry name" value="LDLR_class-A_CS"/>
</dbReference>
<name>A0AAQ4FHA5_AMBAM</name>
<evidence type="ECO:0000259" key="10">
    <source>
        <dbReference type="PROSITE" id="PS50060"/>
    </source>
</evidence>
<dbReference type="PRINTS" id="PR00261">
    <property type="entry name" value="LDLRECEPTOR"/>
</dbReference>
<dbReference type="EMBL" id="JARKHS020002936">
    <property type="protein sequence ID" value="KAK8786163.1"/>
    <property type="molecule type" value="Genomic_DNA"/>
</dbReference>
<feature type="transmembrane region" description="Helical" evidence="9">
    <location>
        <begin position="356"/>
        <end position="380"/>
    </location>
</feature>
<dbReference type="GO" id="GO:0005886">
    <property type="term" value="C:plasma membrane"/>
    <property type="evidence" value="ECO:0007669"/>
    <property type="project" value="TreeGrafter"/>
</dbReference>
<evidence type="ECO:0000256" key="4">
    <source>
        <dbReference type="ARBA" id="ARBA00022737"/>
    </source>
</evidence>
<dbReference type="Gene3D" id="2.40.128.620">
    <property type="match status" value="3"/>
</dbReference>
<dbReference type="Proteomes" id="UP001321473">
    <property type="component" value="Unassembled WGS sequence"/>
</dbReference>
<keyword evidence="12" id="KW-1185">Reference proteome</keyword>
<dbReference type="PROSITE" id="PS50068">
    <property type="entry name" value="LDLRA_2"/>
    <property type="match status" value="3"/>
</dbReference>
<evidence type="ECO:0000256" key="9">
    <source>
        <dbReference type="SAM" id="Phobius"/>
    </source>
</evidence>
<keyword evidence="5 9" id="KW-1133">Transmembrane helix</keyword>
<gene>
    <name evidence="11" type="ORF">V5799_007472</name>
</gene>
<feature type="non-terminal residue" evidence="11">
    <location>
        <position position="1"/>
    </location>
</feature>
<dbReference type="GO" id="GO:0012505">
    <property type="term" value="C:endomembrane system"/>
    <property type="evidence" value="ECO:0007669"/>
    <property type="project" value="UniProtKB-SubCell"/>
</dbReference>
<dbReference type="InterPro" id="IPR036055">
    <property type="entry name" value="LDL_receptor-like_sf"/>
</dbReference>
<feature type="domain" description="MAM" evidence="10">
    <location>
        <begin position="1"/>
        <end position="113"/>
    </location>
</feature>